<keyword evidence="6 15" id="KW-0812">Transmembrane</keyword>
<evidence type="ECO:0000259" key="16">
    <source>
        <dbReference type="PROSITE" id="PS50222"/>
    </source>
</evidence>
<feature type="transmembrane region" description="Helical" evidence="15">
    <location>
        <begin position="541"/>
        <end position="566"/>
    </location>
</feature>
<dbReference type="InterPro" id="IPR039261">
    <property type="entry name" value="FNR_nucleotide-bd"/>
</dbReference>
<dbReference type="SUPFAM" id="SSF47473">
    <property type="entry name" value="EF-hand"/>
    <property type="match status" value="1"/>
</dbReference>
<evidence type="ECO:0000256" key="4">
    <source>
        <dbReference type="ARBA" id="ARBA00022559"/>
    </source>
</evidence>
<evidence type="ECO:0000256" key="11">
    <source>
        <dbReference type="ARBA" id="ARBA00022989"/>
    </source>
</evidence>
<dbReference type="Pfam" id="PF01794">
    <property type="entry name" value="Ferric_reduct"/>
    <property type="match status" value="1"/>
</dbReference>
<dbReference type="Pfam" id="PF08414">
    <property type="entry name" value="NADPH_Ox"/>
    <property type="match status" value="1"/>
</dbReference>
<dbReference type="AlphaFoldDB" id="A0A7N0V9R1"/>
<dbReference type="PROSITE" id="PS50222">
    <property type="entry name" value="EF_HAND_2"/>
    <property type="match status" value="1"/>
</dbReference>
<feature type="compositionally biased region" description="Low complexity" evidence="14">
    <location>
        <begin position="104"/>
        <end position="116"/>
    </location>
</feature>
<evidence type="ECO:0000259" key="17">
    <source>
        <dbReference type="PROSITE" id="PS51384"/>
    </source>
</evidence>
<evidence type="ECO:0000256" key="12">
    <source>
        <dbReference type="ARBA" id="ARBA00023002"/>
    </source>
</evidence>
<evidence type="ECO:0000256" key="3">
    <source>
        <dbReference type="ARBA" id="ARBA00022553"/>
    </source>
</evidence>
<dbReference type="InterPro" id="IPR013112">
    <property type="entry name" value="FAD-bd_8"/>
</dbReference>
<dbReference type="PROSITE" id="PS51384">
    <property type="entry name" value="FAD_FR"/>
    <property type="match status" value="1"/>
</dbReference>
<evidence type="ECO:0000256" key="5">
    <source>
        <dbReference type="ARBA" id="ARBA00022630"/>
    </source>
</evidence>
<keyword evidence="7" id="KW-0479">Metal-binding</keyword>
<feature type="transmembrane region" description="Helical" evidence="15">
    <location>
        <begin position="495"/>
        <end position="518"/>
    </location>
</feature>
<dbReference type="Gene3D" id="3.40.50.80">
    <property type="entry name" value="Nucleotide-binding domain of ferredoxin-NADP reductase (FNR) module"/>
    <property type="match status" value="1"/>
</dbReference>
<dbReference type="Gramene" id="Kaladp0472s0009.1.v1.1">
    <property type="protein sequence ID" value="Kaladp0472s0009.1.v1.1"/>
    <property type="gene ID" value="Kaladp0472s0009.v1.1"/>
</dbReference>
<dbReference type="SUPFAM" id="SSF63380">
    <property type="entry name" value="Riboflavin synthase domain-like"/>
    <property type="match status" value="1"/>
</dbReference>
<evidence type="ECO:0000313" key="18">
    <source>
        <dbReference type="EnsemblPlants" id="Kaladp0472s0009.1.v1.1"/>
    </source>
</evidence>
<dbReference type="InterPro" id="IPR002048">
    <property type="entry name" value="EF_hand_dom"/>
</dbReference>
<dbReference type="PANTHER" id="PTHR11972">
    <property type="entry name" value="NADPH OXIDASE"/>
    <property type="match status" value="1"/>
</dbReference>
<dbReference type="CDD" id="cd00051">
    <property type="entry name" value="EFh"/>
    <property type="match status" value="1"/>
</dbReference>
<evidence type="ECO:0000256" key="8">
    <source>
        <dbReference type="ARBA" id="ARBA00022827"/>
    </source>
</evidence>
<dbReference type="GO" id="GO:0005509">
    <property type="term" value="F:calcium ion binding"/>
    <property type="evidence" value="ECO:0007669"/>
    <property type="project" value="InterPro"/>
</dbReference>
<dbReference type="InterPro" id="IPR011992">
    <property type="entry name" value="EF-hand-dom_pair"/>
</dbReference>
<dbReference type="FunFam" id="1.10.238.10:FF:000049">
    <property type="entry name" value="Respiratory burst oxidase homolog A"/>
    <property type="match status" value="1"/>
</dbReference>
<feature type="region of interest" description="Disordered" evidence="14">
    <location>
        <begin position="101"/>
        <end position="141"/>
    </location>
</feature>
<dbReference type="InterPro" id="IPR000778">
    <property type="entry name" value="Cyt_b245_heavy_chain"/>
</dbReference>
<dbReference type="GO" id="GO:0004601">
    <property type="term" value="F:peroxidase activity"/>
    <property type="evidence" value="ECO:0007669"/>
    <property type="project" value="UniProtKB-KW"/>
</dbReference>
<comment type="similarity">
    <text evidence="2">Belongs to the RBOH (TC 5.B.1.3) family.</text>
</comment>
<dbReference type="InterPro" id="IPR018247">
    <property type="entry name" value="EF_Hand_1_Ca_BS"/>
</dbReference>
<dbReference type="OMA" id="IGRAKFG"/>
<dbReference type="GO" id="GO:0016174">
    <property type="term" value="F:NAD(P)H oxidase H2O2-forming activity"/>
    <property type="evidence" value="ECO:0007669"/>
    <property type="project" value="TreeGrafter"/>
</dbReference>
<organism evidence="18 19">
    <name type="scientific">Kalanchoe fedtschenkoi</name>
    <name type="common">Lavender scallops</name>
    <name type="synonym">South American air plant</name>
    <dbReference type="NCBI Taxonomy" id="63787"/>
    <lineage>
        <taxon>Eukaryota</taxon>
        <taxon>Viridiplantae</taxon>
        <taxon>Streptophyta</taxon>
        <taxon>Embryophyta</taxon>
        <taxon>Tracheophyta</taxon>
        <taxon>Spermatophyta</taxon>
        <taxon>Magnoliopsida</taxon>
        <taxon>eudicotyledons</taxon>
        <taxon>Gunneridae</taxon>
        <taxon>Pentapetalae</taxon>
        <taxon>Saxifragales</taxon>
        <taxon>Crassulaceae</taxon>
        <taxon>Kalanchoe</taxon>
    </lineage>
</organism>
<keyword evidence="11 15" id="KW-1133">Transmembrane helix</keyword>
<accession>A0A7N0V9R1</accession>
<dbReference type="SFLD" id="SFLDG01169">
    <property type="entry name" value="NADPH_oxidase_subgroup_(NOX)"/>
    <property type="match status" value="1"/>
</dbReference>
<dbReference type="PROSITE" id="PS00018">
    <property type="entry name" value="EF_HAND_1"/>
    <property type="match status" value="1"/>
</dbReference>
<keyword evidence="12" id="KW-0560">Oxidoreductase</keyword>
<dbReference type="SFLD" id="SFLDG01168">
    <property type="entry name" value="Ferric_reductase_subgroup_(FRE"/>
    <property type="match status" value="1"/>
</dbReference>
<keyword evidence="3" id="KW-0597">Phosphoprotein</keyword>
<dbReference type="GO" id="GO:0005886">
    <property type="term" value="C:plasma membrane"/>
    <property type="evidence" value="ECO:0007669"/>
    <property type="project" value="TreeGrafter"/>
</dbReference>
<evidence type="ECO:0000256" key="13">
    <source>
        <dbReference type="ARBA" id="ARBA00023136"/>
    </source>
</evidence>
<dbReference type="PRINTS" id="PR00466">
    <property type="entry name" value="GP91PHOX"/>
</dbReference>
<protein>
    <submittedName>
        <fullName evidence="18">Uncharacterized protein</fullName>
    </submittedName>
</protein>
<dbReference type="InterPro" id="IPR013130">
    <property type="entry name" value="Fe3_Rdtase_TM_dom"/>
</dbReference>
<evidence type="ECO:0000256" key="1">
    <source>
        <dbReference type="ARBA" id="ARBA00004141"/>
    </source>
</evidence>
<keyword evidence="8" id="KW-0274">FAD</keyword>
<keyword evidence="19" id="KW-1185">Reference proteome</keyword>
<keyword evidence="9" id="KW-0106">Calcium</keyword>
<evidence type="ECO:0000256" key="6">
    <source>
        <dbReference type="ARBA" id="ARBA00022692"/>
    </source>
</evidence>
<dbReference type="Proteomes" id="UP000594263">
    <property type="component" value="Unplaced"/>
</dbReference>
<dbReference type="InterPro" id="IPR050369">
    <property type="entry name" value="RBOH/FRE"/>
</dbReference>
<dbReference type="CDD" id="cd06186">
    <property type="entry name" value="NOX_Duox_like_FAD_NADP"/>
    <property type="match status" value="1"/>
</dbReference>
<dbReference type="Pfam" id="PF08022">
    <property type="entry name" value="FAD_binding_8"/>
    <property type="match status" value="1"/>
</dbReference>
<evidence type="ECO:0000256" key="9">
    <source>
        <dbReference type="ARBA" id="ARBA00022837"/>
    </source>
</evidence>
<dbReference type="InterPro" id="IPR013121">
    <property type="entry name" value="Fe_red_NAD-bd_6"/>
</dbReference>
<keyword evidence="4" id="KW-0575">Peroxidase</keyword>
<evidence type="ECO:0000256" key="14">
    <source>
        <dbReference type="SAM" id="MobiDB-lite"/>
    </source>
</evidence>
<dbReference type="SUPFAM" id="SSF52343">
    <property type="entry name" value="Ferredoxin reductase-like, C-terminal NADP-linked domain"/>
    <property type="match status" value="1"/>
</dbReference>
<evidence type="ECO:0000256" key="7">
    <source>
        <dbReference type="ARBA" id="ARBA00022723"/>
    </source>
</evidence>
<dbReference type="Gene3D" id="2.40.30.10">
    <property type="entry name" value="Translation factors"/>
    <property type="match status" value="1"/>
</dbReference>
<keyword evidence="5" id="KW-0285">Flavoprotein</keyword>
<keyword evidence="13 15" id="KW-0472">Membrane</keyword>
<evidence type="ECO:0000256" key="15">
    <source>
        <dbReference type="SAM" id="Phobius"/>
    </source>
</evidence>
<dbReference type="Pfam" id="PF08030">
    <property type="entry name" value="NAD_binding_6"/>
    <property type="match status" value="1"/>
</dbReference>
<name>A0A7N0V9R1_KALFE</name>
<evidence type="ECO:0000256" key="2">
    <source>
        <dbReference type="ARBA" id="ARBA00007975"/>
    </source>
</evidence>
<proteinExistence type="inferred from homology"/>
<comment type="subcellular location">
    <subcellularLocation>
        <location evidence="1">Membrane</location>
        <topology evidence="1">Multi-pass membrane protein</topology>
    </subcellularLocation>
</comment>
<evidence type="ECO:0000313" key="19">
    <source>
        <dbReference type="Proteomes" id="UP000594263"/>
    </source>
</evidence>
<feature type="transmembrane region" description="Helical" evidence="15">
    <location>
        <begin position="363"/>
        <end position="382"/>
    </location>
</feature>
<dbReference type="FunFam" id="2.40.30.10:FF:000019">
    <property type="entry name" value="Respiratory burst oxidase homolog A"/>
    <property type="match status" value="1"/>
</dbReference>
<dbReference type="PANTHER" id="PTHR11972:SF44">
    <property type="entry name" value="RESPIRATORY BURST OXIDASE HOMOLOG PROTEIN E"/>
    <property type="match status" value="1"/>
</dbReference>
<dbReference type="Gene3D" id="1.10.238.10">
    <property type="entry name" value="EF-hand"/>
    <property type="match status" value="1"/>
</dbReference>
<dbReference type="FunFam" id="3.40.50.80:FF:000007">
    <property type="entry name" value="Respiratory burst oxidase protein A"/>
    <property type="match status" value="1"/>
</dbReference>
<keyword evidence="10" id="KW-0521">NADP</keyword>
<feature type="domain" description="FAD-binding FR-type" evidence="17">
    <location>
        <begin position="596"/>
        <end position="715"/>
    </location>
</feature>
<evidence type="ECO:0000256" key="10">
    <source>
        <dbReference type="ARBA" id="ARBA00022857"/>
    </source>
</evidence>
<dbReference type="InterPro" id="IPR017927">
    <property type="entry name" value="FAD-bd_FR_type"/>
</dbReference>
<reference evidence="18" key="1">
    <citation type="submission" date="2021-01" db="UniProtKB">
        <authorList>
            <consortium name="EnsemblPlants"/>
        </authorList>
    </citation>
    <scope>IDENTIFICATION</scope>
</reference>
<feature type="transmembrane region" description="Helical" evidence="15">
    <location>
        <begin position="721"/>
        <end position="742"/>
    </location>
</feature>
<dbReference type="EnsemblPlants" id="Kaladp0472s0009.1.v1.1">
    <property type="protein sequence ID" value="Kaladp0472s0009.1.v1.1"/>
    <property type="gene ID" value="Kaladp0472s0009.v1.1"/>
</dbReference>
<feature type="domain" description="EF-hand" evidence="16">
    <location>
        <begin position="239"/>
        <end position="274"/>
    </location>
</feature>
<dbReference type="InterPro" id="IPR017938">
    <property type="entry name" value="Riboflavin_synthase-like_b-brl"/>
</dbReference>
<dbReference type="InterPro" id="IPR013623">
    <property type="entry name" value="NADPH_Ox"/>
</dbReference>
<sequence length="899" mass="102156">MRASSFGSCSRKSNYARPSVEITDNYGVGGPMLPVFLSDLGRNDHHDLVEVTLELEPDNSVVVRSVAPASTTGNSPIAPDSSNSVTGFLSRSSSMLRRKFSWMRSPSTRTTTSSSSDVEEPPQAISARDARKRRAQLQRTRSSAQQALKGLRFISKTTTNSGASSDASVLWKKVESRFAALAKDGLLCREDFGECIGMHDSKEFAVRIFDALARRKRQRLVRITKAELYEFWLQLSDQSFDARLQIFFDMADSNEDGRITRNEIQELIMLSASANKLSQLKEQAEEYAALIMEELDPENLGYIELWQLETLLLQRDEYMDYSKPLSMTSVGKTQNLSSIRPKNVLSKIAFAIRCSIVENWQRTWILLLWVLAMGVLFSWKFYQYKNKAAFKVMGYCLATAKGAAETVKLNMALILLPVCRNTITWLRSTRARLFIPFDDNINFHKMVACVIAVGVILHAGNHLICDFPRLVHSTPEEFAPLASLFHNKKPTYGELVTSIEGITGIIMVVFLIIAYTLATNRFRRNIVRLPPPLNRIAGFNAFWYAHHLTGLVYVLLFIHGSFLFLVQKWYQKTTWMYISVPLLLYTAERSLRTCRSEYFSVKTLKVLVLPGNVLRLIMSKPQGFNYESGQYIFLQCAAISPFEWHPFSLTSAPGDDYLSVHIRMVGDWTQELKKVFTESVNSLPERAKFGQVAKYDQDGVPRLFVDGPYGAPAQDYKNYDVLLLVGLGIGATPFISILTDLLNNARAEEQMNCINGKKKSLKTTRAHFYWITREPGSFEWFKGVMDEVAEMDLKGQIEMHNYLTSVYEEGDARSTLLKMVQALNHAKTGVDILSGTRVRTHFARPNWREVFIKIASKHQFATIGVFYCGMPVLAKELKRLSQEMSHKTTTRFEFHKEYF</sequence>